<sequence>MSNVPSPAFTTAGLTVPTESAIKEGLWADFQAAFGGNLNESDATPQGQLVTSLTAVIGAANDLLLSYVNLVDPARTSGRMQDAIGRIYYMERIAGQPTVVTCTCTGRAGTVIPDAALAQATDGRLYQSLGAVTIPSGGTVSIDFASVDVGPIECAPGTLTRIYRVVPGWDAITNPSAGVPGRNIETATEFEARRAGSVAANAAGSLPAVKGAVLAVDGVSDAYVTENATGSAVTIGGVSIAARSIYVCVSGGTDADVAKAIWSKKPPGCAMTGSTSVTVTDTSEGYSPPYPSYTVKLQRPTPKPIYFAVALADNGQVPADAEAQIRAAIAAAFAGQDGGPRARIGGKVYALRFVSAVAGLGTWAQVVSLQIGTTSSPTSSEVDAGIGEIPTLAQANISVTLV</sequence>
<dbReference type="Proteomes" id="UP000583556">
    <property type="component" value="Unassembled WGS sequence"/>
</dbReference>
<feature type="domain" description="Baseplate protein J-like barrel" evidence="1">
    <location>
        <begin position="101"/>
        <end position="179"/>
    </location>
</feature>
<accession>A0A7Y0BNS9</accession>
<dbReference type="RefSeq" id="WP_169493075.1">
    <property type="nucleotide sequence ID" value="NZ_JABBGM010000003.1"/>
</dbReference>
<dbReference type="InterPro" id="IPR006949">
    <property type="entry name" value="Barrel_Baseplate_J-like"/>
</dbReference>
<organism evidence="2 3">
    <name type="scientific">Novosphingobium olei</name>
    <dbReference type="NCBI Taxonomy" id="2728851"/>
    <lineage>
        <taxon>Bacteria</taxon>
        <taxon>Pseudomonadati</taxon>
        <taxon>Pseudomonadota</taxon>
        <taxon>Alphaproteobacteria</taxon>
        <taxon>Sphingomonadales</taxon>
        <taxon>Sphingomonadaceae</taxon>
        <taxon>Novosphingobium</taxon>
    </lineage>
</organism>
<dbReference type="Pfam" id="PF04865">
    <property type="entry name" value="Baseplate_J"/>
    <property type="match status" value="1"/>
</dbReference>
<evidence type="ECO:0000259" key="1">
    <source>
        <dbReference type="Pfam" id="PF04865"/>
    </source>
</evidence>
<protein>
    <recommendedName>
        <fullName evidence="1">Baseplate protein J-like barrel domain-containing protein</fullName>
    </recommendedName>
</protein>
<dbReference type="AlphaFoldDB" id="A0A7Y0BNS9"/>
<evidence type="ECO:0000313" key="3">
    <source>
        <dbReference type="Proteomes" id="UP000583556"/>
    </source>
</evidence>
<gene>
    <name evidence="2" type="ORF">HHL27_09045</name>
</gene>
<evidence type="ECO:0000313" key="2">
    <source>
        <dbReference type="EMBL" id="NML93812.1"/>
    </source>
</evidence>
<keyword evidence="3" id="KW-1185">Reference proteome</keyword>
<reference evidence="2 3" key="1">
    <citation type="submission" date="2020-04" db="EMBL/GenBank/DDBJ databases">
        <title>Novosphingobium sp. TW-4 isolated from soil.</title>
        <authorList>
            <person name="Dahal R.H."/>
            <person name="Chaudhary D.K."/>
        </authorList>
    </citation>
    <scope>NUCLEOTIDE SEQUENCE [LARGE SCALE GENOMIC DNA]</scope>
    <source>
        <strain evidence="2 3">TW-4</strain>
    </source>
</reference>
<dbReference type="EMBL" id="JABBGM010000003">
    <property type="protein sequence ID" value="NML93812.1"/>
    <property type="molecule type" value="Genomic_DNA"/>
</dbReference>
<comment type="caution">
    <text evidence="2">The sequence shown here is derived from an EMBL/GenBank/DDBJ whole genome shotgun (WGS) entry which is preliminary data.</text>
</comment>
<name>A0A7Y0BNS9_9SPHN</name>
<proteinExistence type="predicted"/>